<keyword evidence="1" id="KW-0812">Transmembrane</keyword>
<feature type="transmembrane region" description="Helical" evidence="1">
    <location>
        <begin position="126"/>
        <end position="143"/>
    </location>
</feature>
<keyword evidence="1" id="KW-0472">Membrane</keyword>
<organism evidence="2 3">
    <name type="scientific">Lecanosticta acicola</name>
    <dbReference type="NCBI Taxonomy" id="111012"/>
    <lineage>
        <taxon>Eukaryota</taxon>
        <taxon>Fungi</taxon>
        <taxon>Dikarya</taxon>
        <taxon>Ascomycota</taxon>
        <taxon>Pezizomycotina</taxon>
        <taxon>Dothideomycetes</taxon>
        <taxon>Dothideomycetidae</taxon>
        <taxon>Mycosphaerellales</taxon>
        <taxon>Mycosphaerellaceae</taxon>
        <taxon>Lecanosticta</taxon>
    </lineage>
</organism>
<dbReference type="AlphaFoldDB" id="A0AAI8Z1W4"/>
<gene>
    <name evidence="2" type="ORF">LECACI_7A006085</name>
</gene>
<evidence type="ECO:0000313" key="2">
    <source>
        <dbReference type="EMBL" id="CAK4030927.1"/>
    </source>
</evidence>
<proteinExistence type="predicted"/>
<feature type="transmembrane region" description="Helical" evidence="1">
    <location>
        <begin position="155"/>
        <end position="173"/>
    </location>
</feature>
<keyword evidence="1" id="KW-1133">Transmembrane helix</keyword>
<name>A0AAI8Z1W4_9PEZI</name>
<evidence type="ECO:0000256" key="1">
    <source>
        <dbReference type="SAM" id="Phobius"/>
    </source>
</evidence>
<accession>A0AAI8Z1W4</accession>
<reference evidence="2" key="1">
    <citation type="submission" date="2023-11" db="EMBL/GenBank/DDBJ databases">
        <authorList>
            <person name="Alioto T."/>
            <person name="Alioto T."/>
            <person name="Gomez Garrido J."/>
        </authorList>
    </citation>
    <scope>NUCLEOTIDE SEQUENCE</scope>
</reference>
<evidence type="ECO:0000313" key="3">
    <source>
        <dbReference type="Proteomes" id="UP001296104"/>
    </source>
</evidence>
<comment type="caution">
    <text evidence="2">The sequence shown here is derived from an EMBL/GenBank/DDBJ whole genome shotgun (WGS) entry which is preliminary data.</text>
</comment>
<dbReference type="Proteomes" id="UP001296104">
    <property type="component" value="Unassembled WGS sequence"/>
</dbReference>
<dbReference type="EMBL" id="CAVMBE010000042">
    <property type="protein sequence ID" value="CAK4030927.1"/>
    <property type="molecule type" value="Genomic_DNA"/>
</dbReference>
<keyword evidence="3" id="KW-1185">Reference proteome</keyword>
<protein>
    <submittedName>
        <fullName evidence="2">Uncharacterized protein</fullName>
    </submittedName>
</protein>
<sequence>MAAPYPTKWEPWKPTPLPSPRRNLFSLSPSKEFLHNMFEKKNNPITQAVECCFRCPNESLQNSDHGYWHDFFYYWHRDRHHPGLHSVECCTGCCVRSLTNQSASSTMLQRGELAASSAWDILQREISGFFVLWVFFTVTYYLTKWFRRGKRRVGFGVNGLVWVVAVTLVAALAPDGSQFVKAGVLLGAIVGLRAGWDFFWEELWL</sequence>